<dbReference type="Proteomes" id="UP000193317">
    <property type="component" value="Unassembled WGS sequence"/>
</dbReference>
<feature type="region of interest" description="Disordered" evidence="1">
    <location>
        <begin position="1"/>
        <end position="21"/>
    </location>
</feature>
<protein>
    <recommendedName>
        <fullName evidence="3">PknH-like extracellular domain-containing protein</fullName>
    </recommendedName>
</protein>
<dbReference type="OrthoDB" id="4374883at2"/>
<organism evidence="4 5">
    <name type="scientific">Mycobacterium szulgai</name>
    <dbReference type="NCBI Taxonomy" id="1787"/>
    <lineage>
        <taxon>Bacteria</taxon>
        <taxon>Bacillati</taxon>
        <taxon>Actinomycetota</taxon>
        <taxon>Actinomycetes</taxon>
        <taxon>Mycobacteriales</taxon>
        <taxon>Mycobacteriaceae</taxon>
        <taxon>Mycobacterium</taxon>
    </lineage>
</organism>
<feature type="transmembrane region" description="Helical" evidence="2">
    <location>
        <begin position="30"/>
        <end position="49"/>
    </location>
</feature>
<dbReference type="Gene3D" id="3.40.1000.70">
    <property type="entry name" value="PknH-like extracellular domain"/>
    <property type="match status" value="1"/>
</dbReference>
<feature type="domain" description="PknH-like extracellular" evidence="3">
    <location>
        <begin position="85"/>
        <end position="280"/>
    </location>
</feature>
<comment type="caution">
    <text evidence="4">The sequence shown here is derived from an EMBL/GenBank/DDBJ whole genome shotgun (WGS) entry which is preliminary data.</text>
</comment>
<keyword evidence="2" id="KW-1133">Transmembrane helix</keyword>
<keyword evidence="5" id="KW-1185">Reference proteome</keyword>
<proteinExistence type="predicted"/>
<feature type="compositionally biased region" description="Low complexity" evidence="1">
    <location>
        <begin position="59"/>
        <end position="83"/>
    </location>
</feature>
<dbReference type="EMBL" id="LQPW01000178">
    <property type="protein sequence ID" value="ORW87786.1"/>
    <property type="molecule type" value="Genomic_DNA"/>
</dbReference>
<evidence type="ECO:0000256" key="2">
    <source>
        <dbReference type="SAM" id="Phobius"/>
    </source>
</evidence>
<accession>A0A1X2DI16</accession>
<dbReference type="InterPro" id="IPR038232">
    <property type="entry name" value="PknH-like_Extracell_sf"/>
</dbReference>
<gene>
    <name evidence="4" type="ORF">AWC27_15555</name>
</gene>
<reference evidence="4 5" key="1">
    <citation type="submission" date="2016-01" db="EMBL/GenBank/DDBJ databases">
        <title>The new phylogeny of the genus Mycobacterium.</title>
        <authorList>
            <person name="Tarcisio F."/>
            <person name="Conor M."/>
            <person name="Antonella G."/>
            <person name="Elisabetta G."/>
            <person name="Giulia F.S."/>
            <person name="Sara T."/>
            <person name="Anna F."/>
            <person name="Clotilde B."/>
            <person name="Roberto B."/>
            <person name="Veronica D.S."/>
            <person name="Fabio R."/>
            <person name="Monica P."/>
            <person name="Olivier J."/>
            <person name="Enrico T."/>
            <person name="Nicola S."/>
        </authorList>
    </citation>
    <scope>NUCLEOTIDE SEQUENCE [LARGE SCALE GENOMIC DNA]</scope>
    <source>
        <strain evidence="4 5">DSM 44166</strain>
    </source>
</reference>
<dbReference type="Pfam" id="PF14032">
    <property type="entry name" value="PknH_C"/>
    <property type="match status" value="1"/>
</dbReference>
<dbReference type="AlphaFoldDB" id="A0A1X2DI16"/>
<keyword evidence="2" id="KW-0472">Membrane</keyword>
<sequence>MTHGHNAFDPGPIFEYPPDGPRPKHRRVKILATASLVLVTLVVIGLVVWQTSGNDAVNQSATPSATTAGGTASTAITTTPAQPTVASNDIPSVLASLDALKEITGDPGLKAGKTWHQIATSERDGTVDRPECYGAIAPGTPEAYDIKDVLGFYAAAFADIRDARNILQVIQGVAAFRDAPAATAQLAKLQAQWRQCGGTSVKVTFTGGLSATMSLSPPSDAGDGITTMVQTTPGMPVRTLRAIAAKANIVIDLVVSYSGTVITKDAQQAILGIARVILDKVPA</sequence>
<dbReference type="RefSeq" id="WP_085674493.1">
    <property type="nucleotide sequence ID" value="NZ_JACKRU010000394.1"/>
</dbReference>
<evidence type="ECO:0000259" key="3">
    <source>
        <dbReference type="Pfam" id="PF14032"/>
    </source>
</evidence>
<keyword evidence="2" id="KW-0812">Transmembrane</keyword>
<evidence type="ECO:0000313" key="5">
    <source>
        <dbReference type="Proteomes" id="UP000193317"/>
    </source>
</evidence>
<evidence type="ECO:0000256" key="1">
    <source>
        <dbReference type="SAM" id="MobiDB-lite"/>
    </source>
</evidence>
<name>A0A1X2DI16_MYCSZ</name>
<evidence type="ECO:0000313" key="4">
    <source>
        <dbReference type="EMBL" id="ORW87786.1"/>
    </source>
</evidence>
<dbReference type="InterPro" id="IPR026954">
    <property type="entry name" value="PknH-like_Extracell"/>
</dbReference>
<feature type="region of interest" description="Disordered" evidence="1">
    <location>
        <begin position="57"/>
        <end position="83"/>
    </location>
</feature>